<sequence length="361" mass="39978">MDDDRWGDWPERWVGTDCDVRAVVSAIPREVKDGFRYDEVPWQRFRHFYGPGEEIPGLLAALASGDAEAADGALRQLWTSLHHQGGTIAVGALAVPFLLRIAATARPELCAQTLRLVAEIGRCQHMGDGSREGLLQVAEEPLMIEGSTMCPVDWTIQAARQAVTYDLHLLLPLLSDPNPEVRSVAAYVLAAATGELSHVSSALQSRLAKEDDAVVRVSLILAIAQLAREHQDEHAPKWARDLWSDPGRPPEVRIGAGLAWLCLVTDPAPDELRTLLTDPGTRQYDDLLQPVPWLTWIDPTGVGLRSCIDEMLTANIRETVLDDHWGWRTIKLNHATVSWLWRALGSAPGSRRVGRSRCRSR</sequence>
<dbReference type="InterPro" id="IPR011989">
    <property type="entry name" value="ARM-like"/>
</dbReference>
<dbReference type="EMBL" id="JBFAUJ010000028">
    <property type="protein sequence ID" value="MEV8464901.1"/>
    <property type="molecule type" value="Genomic_DNA"/>
</dbReference>
<evidence type="ECO:0000313" key="2">
    <source>
        <dbReference type="EMBL" id="MEV8464901.1"/>
    </source>
</evidence>
<evidence type="ECO:0000313" key="3">
    <source>
        <dbReference type="Proteomes" id="UP001553148"/>
    </source>
</evidence>
<dbReference type="Proteomes" id="UP001553148">
    <property type="component" value="Unassembled WGS sequence"/>
</dbReference>
<dbReference type="InterPro" id="IPR000357">
    <property type="entry name" value="HEAT"/>
</dbReference>
<reference evidence="2 3" key="1">
    <citation type="submission" date="2024-06" db="EMBL/GenBank/DDBJ databases">
        <title>The Natural Products Discovery Center: Release of the First 8490 Sequenced Strains for Exploring Actinobacteria Biosynthetic Diversity.</title>
        <authorList>
            <person name="Kalkreuter E."/>
            <person name="Kautsar S.A."/>
            <person name="Yang D."/>
            <person name="Bader C.D."/>
            <person name="Teijaro C.N."/>
            <person name="Fluegel L."/>
            <person name="Davis C.M."/>
            <person name="Simpson J.R."/>
            <person name="Lauterbach L."/>
            <person name="Steele A.D."/>
            <person name="Gui C."/>
            <person name="Meng S."/>
            <person name="Li G."/>
            <person name="Viehrig K."/>
            <person name="Ye F."/>
            <person name="Su P."/>
            <person name="Kiefer A.F."/>
            <person name="Nichols A."/>
            <person name="Cepeda A.J."/>
            <person name="Yan W."/>
            <person name="Fan B."/>
            <person name="Jiang Y."/>
            <person name="Adhikari A."/>
            <person name="Zheng C.-J."/>
            <person name="Schuster L."/>
            <person name="Cowan T.M."/>
            <person name="Smanski M.J."/>
            <person name="Chevrette M.G."/>
            <person name="De Carvalho L.P.S."/>
            <person name="Shen B."/>
        </authorList>
    </citation>
    <scope>NUCLEOTIDE SEQUENCE [LARGE SCALE GENOMIC DNA]</scope>
    <source>
        <strain evidence="2 3">NPDC052360</strain>
    </source>
</reference>
<keyword evidence="1" id="KW-0677">Repeat</keyword>
<dbReference type="InterPro" id="IPR016024">
    <property type="entry name" value="ARM-type_fold"/>
</dbReference>
<evidence type="ECO:0000256" key="1">
    <source>
        <dbReference type="ARBA" id="ARBA00022737"/>
    </source>
</evidence>
<dbReference type="SUPFAM" id="SSF48371">
    <property type="entry name" value="ARM repeat"/>
    <property type="match status" value="1"/>
</dbReference>
<keyword evidence="3" id="KW-1185">Reference proteome</keyword>
<dbReference type="Gene3D" id="1.25.10.10">
    <property type="entry name" value="Leucine-rich Repeat Variant"/>
    <property type="match status" value="1"/>
</dbReference>
<evidence type="ECO:0008006" key="4">
    <source>
        <dbReference type="Google" id="ProtNLM"/>
    </source>
</evidence>
<proteinExistence type="predicted"/>
<comment type="caution">
    <text evidence="2">The sequence shown here is derived from an EMBL/GenBank/DDBJ whole genome shotgun (WGS) entry which is preliminary data.</text>
</comment>
<accession>A0ABV3L070</accession>
<protein>
    <recommendedName>
        <fullName evidence="4">HEAT repeat domain-containing protein</fullName>
    </recommendedName>
</protein>
<dbReference type="RefSeq" id="WP_239513008.1">
    <property type="nucleotide sequence ID" value="NZ_JBFAUJ010000028.1"/>
</dbReference>
<gene>
    <name evidence="2" type="ORF">AB0470_35770</name>
</gene>
<name>A0ABV3L070_STRGS</name>
<organism evidence="2 3">
    <name type="scientific">Streptomyces griseosporeus</name>
    <dbReference type="NCBI Taxonomy" id="1910"/>
    <lineage>
        <taxon>Bacteria</taxon>
        <taxon>Bacillati</taxon>
        <taxon>Actinomycetota</taxon>
        <taxon>Actinomycetes</taxon>
        <taxon>Kitasatosporales</taxon>
        <taxon>Streptomycetaceae</taxon>
        <taxon>Streptomyces</taxon>
    </lineage>
</organism>
<dbReference type="Pfam" id="PF02985">
    <property type="entry name" value="HEAT"/>
    <property type="match status" value="1"/>
</dbReference>